<proteinExistence type="predicted"/>
<sequence>MRDLLHHLPAGPHIAAAPQLGELLADSQQFTDDRAEPLVVRVLEGGGGVAVGSEPPRGMVVAGRRG</sequence>
<dbReference type="Proteomes" id="UP001220022">
    <property type="component" value="Unassembled WGS sequence"/>
</dbReference>
<protein>
    <submittedName>
        <fullName evidence="1">Uncharacterized protein</fullName>
    </submittedName>
</protein>
<dbReference type="EMBL" id="JARHTQ010000013">
    <property type="protein sequence ID" value="MDF2258067.1"/>
    <property type="molecule type" value="Genomic_DNA"/>
</dbReference>
<evidence type="ECO:0000313" key="2">
    <source>
        <dbReference type="Proteomes" id="UP001220022"/>
    </source>
</evidence>
<name>A0ABT5Z2L6_9ACTN</name>
<organism evidence="1 2">
    <name type="scientific">Streptantibioticus ferralitis</name>
    <dbReference type="NCBI Taxonomy" id="236510"/>
    <lineage>
        <taxon>Bacteria</taxon>
        <taxon>Bacillati</taxon>
        <taxon>Actinomycetota</taxon>
        <taxon>Actinomycetes</taxon>
        <taxon>Kitasatosporales</taxon>
        <taxon>Streptomycetaceae</taxon>
        <taxon>Streptantibioticus</taxon>
    </lineage>
</organism>
<evidence type="ECO:0000313" key="1">
    <source>
        <dbReference type="EMBL" id="MDF2258067.1"/>
    </source>
</evidence>
<dbReference type="RefSeq" id="WP_275816710.1">
    <property type="nucleotide sequence ID" value="NZ_BAAANM010000007.1"/>
</dbReference>
<reference evidence="1 2" key="1">
    <citation type="submission" date="2023-03" db="EMBL/GenBank/DDBJ databases">
        <title>Draft genome sequence of type strain Streptomyces ferralitis JCM 14344.</title>
        <authorList>
            <person name="Klaysubun C."/>
            <person name="Duangmal K."/>
        </authorList>
    </citation>
    <scope>NUCLEOTIDE SEQUENCE [LARGE SCALE GENOMIC DNA]</scope>
    <source>
        <strain evidence="1 2">JCM 14344</strain>
    </source>
</reference>
<accession>A0ABT5Z2L6</accession>
<comment type="caution">
    <text evidence="1">The sequence shown here is derived from an EMBL/GenBank/DDBJ whole genome shotgun (WGS) entry which is preliminary data.</text>
</comment>
<gene>
    <name evidence="1" type="ORF">P2L57_20795</name>
</gene>
<keyword evidence="2" id="KW-1185">Reference proteome</keyword>